<organism evidence="2 3">
    <name type="scientific">Microdochium bolleyi</name>
    <dbReference type="NCBI Taxonomy" id="196109"/>
    <lineage>
        <taxon>Eukaryota</taxon>
        <taxon>Fungi</taxon>
        <taxon>Dikarya</taxon>
        <taxon>Ascomycota</taxon>
        <taxon>Pezizomycotina</taxon>
        <taxon>Sordariomycetes</taxon>
        <taxon>Xylariomycetidae</taxon>
        <taxon>Xylariales</taxon>
        <taxon>Microdochiaceae</taxon>
        <taxon>Microdochium</taxon>
    </lineage>
</organism>
<dbReference type="OrthoDB" id="5279008at2759"/>
<dbReference type="InParanoid" id="A0A136J4W3"/>
<protein>
    <submittedName>
        <fullName evidence="2">Uncharacterized protein</fullName>
    </submittedName>
</protein>
<evidence type="ECO:0000313" key="2">
    <source>
        <dbReference type="EMBL" id="KXJ92016.1"/>
    </source>
</evidence>
<dbReference type="EMBL" id="KQ964249">
    <property type="protein sequence ID" value="KXJ92016.1"/>
    <property type="molecule type" value="Genomic_DNA"/>
</dbReference>
<dbReference type="AlphaFoldDB" id="A0A136J4W3"/>
<evidence type="ECO:0000313" key="3">
    <source>
        <dbReference type="Proteomes" id="UP000070501"/>
    </source>
</evidence>
<reference evidence="3" key="1">
    <citation type="submission" date="2016-02" db="EMBL/GenBank/DDBJ databases">
        <title>Draft genome sequence of Microdochium bolleyi, a fungal endophyte of beachgrass.</title>
        <authorList>
            <consortium name="DOE Joint Genome Institute"/>
            <person name="David A.S."/>
            <person name="May G."/>
            <person name="Haridas S."/>
            <person name="Lim J."/>
            <person name="Wang M."/>
            <person name="Labutti K."/>
            <person name="Lipzen A."/>
            <person name="Barry K."/>
            <person name="Grigoriev I.V."/>
        </authorList>
    </citation>
    <scope>NUCLEOTIDE SEQUENCE [LARGE SCALE GENOMIC DNA]</scope>
    <source>
        <strain evidence="3">J235TASD1</strain>
    </source>
</reference>
<name>A0A136J4W3_9PEZI</name>
<accession>A0A136J4W3</accession>
<feature type="region of interest" description="Disordered" evidence="1">
    <location>
        <begin position="289"/>
        <end position="334"/>
    </location>
</feature>
<keyword evidence="3" id="KW-1185">Reference proteome</keyword>
<gene>
    <name evidence="2" type="ORF">Micbo1qcDRAFT_162093</name>
</gene>
<proteinExistence type="predicted"/>
<evidence type="ECO:0000256" key="1">
    <source>
        <dbReference type="SAM" id="MobiDB-lite"/>
    </source>
</evidence>
<dbReference type="Proteomes" id="UP000070501">
    <property type="component" value="Unassembled WGS sequence"/>
</dbReference>
<sequence length="334" mass="36770">MGGPMHMSSPIEEAELLYLKHLLTTLLRLVGALAAEGPVSRFEVILRKLALSDGAFAMPGPVRGAILPAMTHLKALFLDLCTMAPPTMVEDSESGIRNSYNYHLLQLLASTENIEHLRINCKDPQSRIGVNELFTWLVAQSDEDAAKSLSSRQYPGLPQLPPPIGFPKLERIEIGFALLEADTLLDLFKKFKTSLQAINLHKINLAATREQQTDKVNLWARLLNGMAALDLSLTSIVLEEVGQGSESYRCLPVKFNSTTGQDRKMAWSGRATLHGLKDIHTALEIEFPEDEGMHPGVHMTDEDEDEEEFDDMDDVDDMDEGEGNDGDASGGDGD</sequence>
<feature type="compositionally biased region" description="Acidic residues" evidence="1">
    <location>
        <begin position="301"/>
        <end position="325"/>
    </location>
</feature>